<keyword evidence="1" id="KW-0812">Transmembrane</keyword>
<evidence type="ECO:0000313" key="2">
    <source>
        <dbReference type="EMBL" id="OGY58493.1"/>
    </source>
</evidence>
<organism evidence="2 3">
    <name type="scientific">Candidatus Colwellbacteria bacterium RIFCSPHIGHO2_12_FULL_44_17</name>
    <dbReference type="NCBI Taxonomy" id="1797689"/>
    <lineage>
        <taxon>Bacteria</taxon>
        <taxon>Candidatus Colwelliibacteriota</taxon>
    </lineage>
</organism>
<sequence length="182" mass="19946">MKYPNLLLFTIAVFIAVFLAWSGILEFLAGALGTLGYLGALFVGMLFAFSFTAPLAAVTFYFLGEFHNPFLIALLGGVGAAFGDFAIFGFLKNRLFTELEELWERHNHAFRKDFVTHLFHTRLFHGLGLFLAGVLILSPLPDELGVAIFAYYNLKPQQLLPLSAALNGLGIFFIAAFGSAVS</sequence>
<name>A0A1G1Z1H8_9BACT</name>
<evidence type="ECO:0000256" key="1">
    <source>
        <dbReference type="SAM" id="Phobius"/>
    </source>
</evidence>
<accession>A0A1G1Z1H8</accession>
<proteinExistence type="predicted"/>
<feature type="transmembrane region" description="Helical" evidence="1">
    <location>
        <begin position="35"/>
        <end position="64"/>
    </location>
</feature>
<feature type="transmembrane region" description="Helical" evidence="1">
    <location>
        <begin position="160"/>
        <end position="181"/>
    </location>
</feature>
<feature type="transmembrane region" description="Helical" evidence="1">
    <location>
        <begin position="6"/>
        <end position="28"/>
    </location>
</feature>
<reference evidence="2 3" key="1">
    <citation type="journal article" date="2016" name="Nat. Commun.">
        <title>Thousands of microbial genomes shed light on interconnected biogeochemical processes in an aquifer system.</title>
        <authorList>
            <person name="Anantharaman K."/>
            <person name="Brown C.T."/>
            <person name="Hug L.A."/>
            <person name="Sharon I."/>
            <person name="Castelle C.J."/>
            <person name="Probst A.J."/>
            <person name="Thomas B.C."/>
            <person name="Singh A."/>
            <person name="Wilkins M.J."/>
            <person name="Karaoz U."/>
            <person name="Brodie E.L."/>
            <person name="Williams K.H."/>
            <person name="Hubbard S.S."/>
            <person name="Banfield J.F."/>
        </authorList>
    </citation>
    <scope>NUCLEOTIDE SEQUENCE [LARGE SCALE GENOMIC DNA]</scope>
</reference>
<dbReference type="AlphaFoldDB" id="A0A1G1Z1H8"/>
<dbReference type="STRING" id="1797689.A3F24_01810"/>
<evidence type="ECO:0000313" key="3">
    <source>
        <dbReference type="Proteomes" id="UP000178515"/>
    </source>
</evidence>
<gene>
    <name evidence="2" type="ORF">A3F24_01810</name>
</gene>
<dbReference type="EMBL" id="MHIX01000043">
    <property type="protein sequence ID" value="OGY58493.1"/>
    <property type="molecule type" value="Genomic_DNA"/>
</dbReference>
<dbReference type="Proteomes" id="UP000178515">
    <property type="component" value="Unassembled WGS sequence"/>
</dbReference>
<evidence type="ECO:0008006" key="4">
    <source>
        <dbReference type="Google" id="ProtNLM"/>
    </source>
</evidence>
<comment type="caution">
    <text evidence="2">The sequence shown here is derived from an EMBL/GenBank/DDBJ whole genome shotgun (WGS) entry which is preliminary data.</text>
</comment>
<feature type="transmembrane region" description="Helical" evidence="1">
    <location>
        <begin position="70"/>
        <end position="91"/>
    </location>
</feature>
<keyword evidence="1" id="KW-1133">Transmembrane helix</keyword>
<keyword evidence="1" id="KW-0472">Membrane</keyword>
<protein>
    <recommendedName>
        <fullName evidence="4">TVP38/TMEM64 family membrane protein</fullName>
    </recommendedName>
</protein>